<sequence>MFKKIGVLAIGLSLAYVSHAQITIDSTSDDREPQIIVDKKDPNYRKQKKPTNIFFGGGLALGGGSGGSSVGVNPVVGFSPNQYWDLGLGVNFNYNSISGDYSFSGSSEKWTNYGLGPFARFNPIDWLFVQAQFEQNWGRYKNGDYKANINASSLIGSIGYRSSGEGRSGYFMSIGMDFLKNKYSPYRDVEIDNQGNVIKNSPMPIIRGGVFFYLR</sequence>
<organism evidence="2 3">
    <name type="scientific">Pseudopedobacter saltans</name>
    <dbReference type="NCBI Taxonomy" id="151895"/>
    <lineage>
        <taxon>Bacteria</taxon>
        <taxon>Pseudomonadati</taxon>
        <taxon>Bacteroidota</taxon>
        <taxon>Sphingobacteriia</taxon>
        <taxon>Sphingobacteriales</taxon>
        <taxon>Sphingobacteriaceae</taxon>
        <taxon>Pseudopedobacter</taxon>
    </lineage>
</organism>
<dbReference type="AlphaFoldDB" id="A0A2W5F6Z5"/>
<accession>A0A2W5F6Z5</accession>
<name>A0A2W5F6Z5_9SPHI</name>
<evidence type="ECO:0000313" key="2">
    <source>
        <dbReference type="EMBL" id="PZP51188.1"/>
    </source>
</evidence>
<evidence type="ECO:0000313" key="3">
    <source>
        <dbReference type="Proteomes" id="UP000249645"/>
    </source>
</evidence>
<proteinExistence type="predicted"/>
<reference evidence="2 3" key="1">
    <citation type="submission" date="2017-11" db="EMBL/GenBank/DDBJ databases">
        <title>Infants hospitalized years apart are colonized by the same room-sourced microbial strains.</title>
        <authorList>
            <person name="Brooks B."/>
            <person name="Olm M.R."/>
            <person name="Firek B.A."/>
            <person name="Baker R."/>
            <person name="Thomas B.C."/>
            <person name="Morowitz M.J."/>
            <person name="Banfield J.F."/>
        </authorList>
    </citation>
    <scope>NUCLEOTIDE SEQUENCE [LARGE SCALE GENOMIC DNA]</scope>
    <source>
        <strain evidence="2">S2_009_000_R2_76</strain>
    </source>
</reference>
<feature type="chain" id="PRO_5015995046" description="Outer membrane protein beta-barrel domain-containing protein" evidence="1">
    <location>
        <begin position="21"/>
        <end position="215"/>
    </location>
</feature>
<comment type="caution">
    <text evidence="2">The sequence shown here is derived from an EMBL/GenBank/DDBJ whole genome shotgun (WGS) entry which is preliminary data.</text>
</comment>
<evidence type="ECO:0000256" key="1">
    <source>
        <dbReference type="SAM" id="SignalP"/>
    </source>
</evidence>
<feature type="signal peptide" evidence="1">
    <location>
        <begin position="1"/>
        <end position="20"/>
    </location>
</feature>
<dbReference type="EMBL" id="QFOI01000039">
    <property type="protein sequence ID" value="PZP51188.1"/>
    <property type="molecule type" value="Genomic_DNA"/>
</dbReference>
<keyword evidence="1" id="KW-0732">Signal</keyword>
<dbReference type="Proteomes" id="UP000249645">
    <property type="component" value="Unassembled WGS sequence"/>
</dbReference>
<protein>
    <recommendedName>
        <fullName evidence="4">Outer membrane protein beta-barrel domain-containing protein</fullName>
    </recommendedName>
</protein>
<gene>
    <name evidence="2" type="ORF">DI598_03790</name>
</gene>
<evidence type="ECO:0008006" key="4">
    <source>
        <dbReference type="Google" id="ProtNLM"/>
    </source>
</evidence>